<reference evidence="1" key="1">
    <citation type="journal article" date="2016" name="Genome Biol. Evol.">
        <title>Evolution of chromosomal Clostridium botulinum type E neurotoxin gene clusters: evidence provided by their rare plasmid borne counterparts.</title>
        <authorList>
            <person name="Carter A.T."/>
            <person name="Austin J.W."/>
            <person name="Weedmark K.A."/>
            <person name="Peck M.W."/>
        </authorList>
    </citation>
    <scope>NUCLEOTIDE SEQUENCE</scope>
    <source>
        <strain evidence="1">IFR 12/29</strain>
        <plasmid evidence="1">p12/29</plasmid>
    </source>
</reference>
<dbReference type="Proteomes" id="UP000473681">
    <property type="component" value="Unassembled WGS sequence"/>
</dbReference>
<dbReference type="EMBL" id="KT897275">
    <property type="protein sequence ID" value="ALT05325.1"/>
    <property type="molecule type" value="Genomic_DNA"/>
</dbReference>
<dbReference type="EMBL" id="SWVK01000034">
    <property type="protein sequence ID" value="NFN36833.1"/>
    <property type="molecule type" value="Genomic_DNA"/>
</dbReference>
<accession>A0A126JHQ4</accession>
<evidence type="ECO:0000313" key="1">
    <source>
        <dbReference type="EMBL" id="ALT05325.1"/>
    </source>
</evidence>
<organism evidence="1">
    <name type="scientific">Clostridium botulinum</name>
    <dbReference type="NCBI Taxonomy" id="1491"/>
    <lineage>
        <taxon>Bacteria</taxon>
        <taxon>Bacillati</taxon>
        <taxon>Bacillota</taxon>
        <taxon>Clostridia</taxon>
        <taxon>Eubacteriales</taxon>
        <taxon>Clostridiaceae</taxon>
        <taxon>Clostridium</taxon>
    </lineage>
</organism>
<gene>
    <name evidence="2" type="ORF">FDB51_17340</name>
</gene>
<dbReference type="AlphaFoldDB" id="A0A126JHQ4"/>
<sequence>MKILLKKSIIDLNELKELKLNNKVTFNNNDYNIDIIIEDNKLSFKNYKDYSIDYTHWSDNVNLAFIVSVLEETLAELTSMNF</sequence>
<keyword evidence="1" id="KW-0614">Plasmid</keyword>
<dbReference type="RefSeq" id="WP_017826633.1">
    <property type="nucleotide sequence ID" value="NZ_KT897275.1"/>
</dbReference>
<evidence type="ECO:0000313" key="2">
    <source>
        <dbReference type="EMBL" id="NFN36833.1"/>
    </source>
</evidence>
<proteinExistence type="predicted"/>
<protein>
    <submittedName>
        <fullName evidence="1">Uncharacterized protein</fullName>
    </submittedName>
</protein>
<name>A0A126JHQ4_CLOBO</name>
<reference evidence="2 3" key="2">
    <citation type="submission" date="2019-04" db="EMBL/GenBank/DDBJ databases">
        <title>Genome sequencing of Clostridium botulinum Groups I-IV and Clostridium butyricum.</title>
        <authorList>
            <person name="Brunt J."/>
            <person name="Van Vliet A.H.M."/>
            <person name="Stringer S.C."/>
            <person name="Carter A.T."/>
            <person name="Peck M.W."/>
        </authorList>
    </citation>
    <scope>NUCLEOTIDE SEQUENCE [LARGE SCALE GENOMIC DNA]</scope>
    <source>
        <strain evidence="2 3">CB-K-33E</strain>
    </source>
</reference>
<evidence type="ECO:0000313" key="3">
    <source>
        <dbReference type="Proteomes" id="UP000473681"/>
    </source>
</evidence>
<geneLocation type="plasmid" evidence="1">
    <name>p12/29</name>
</geneLocation>